<dbReference type="GO" id="GO:0003677">
    <property type="term" value="F:DNA binding"/>
    <property type="evidence" value="ECO:0007669"/>
    <property type="project" value="UniProtKB-KW"/>
</dbReference>
<dbReference type="CDD" id="cd06170">
    <property type="entry name" value="LuxR_C_like"/>
    <property type="match status" value="1"/>
</dbReference>
<dbReference type="Proteomes" id="UP000570514">
    <property type="component" value="Unassembled WGS sequence"/>
</dbReference>
<dbReference type="AlphaFoldDB" id="A0A846MW97"/>
<dbReference type="EMBL" id="JAASRM010000001">
    <property type="protein sequence ID" value="NIK87828.1"/>
    <property type="molecule type" value="Genomic_DNA"/>
</dbReference>
<accession>A0A846MW97</accession>
<reference evidence="6 7" key="1">
    <citation type="submission" date="2020-03" db="EMBL/GenBank/DDBJ databases">
        <title>Genomic Encyclopedia of Type Strains, Phase IV (KMG-IV): sequencing the most valuable type-strain genomes for metagenomic binning, comparative biology and taxonomic classification.</title>
        <authorList>
            <person name="Goeker M."/>
        </authorList>
    </citation>
    <scope>NUCLEOTIDE SEQUENCE [LARGE SCALE GENOMIC DNA]</scope>
    <source>
        <strain evidence="6 7">DSM 19867</strain>
    </source>
</reference>
<keyword evidence="6" id="KW-0560">Oxidoreductase</keyword>
<keyword evidence="6" id="KW-0456">Lyase</keyword>
<dbReference type="PROSITE" id="PS51819">
    <property type="entry name" value="VOC"/>
    <property type="match status" value="1"/>
</dbReference>
<dbReference type="RefSeq" id="WP_167081758.1">
    <property type="nucleotide sequence ID" value="NZ_BAAADC010000001.1"/>
</dbReference>
<feature type="domain" description="HTH luxR-type" evidence="4">
    <location>
        <begin position="5"/>
        <end position="70"/>
    </location>
</feature>
<protein>
    <submittedName>
        <fullName evidence="6">DNA-binding CsgD family transcriptional regulator/catechol 2,3-dioxygenase-like lactoylglutathione lyase family enzyme</fullName>
    </submittedName>
</protein>
<keyword evidence="1" id="KW-0805">Transcription regulation</keyword>
<gene>
    <name evidence="6" type="ORF">FHS83_001146</name>
</gene>
<dbReference type="SUPFAM" id="SSF54593">
    <property type="entry name" value="Glyoxalase/Bleomycin resistance protein/Dihydroxybiphenyl dioxygenase"/>
    <property type="match status" value="1"/>
</dbReference>
<dbReference type="InterPro" id="IPR029068">
    <property type="entry name" value="Glyas_Bleomycin-R_OHBP_Dase"/>
</dbReference>
<dbReference type="SUPFAM" id="SSF46894">
    <property type="entry name" value="C-terminal effector domain of the bipartite response regulators"/>
    <property type="match status" value="1"/>
</dbReference>
<keyword evidence="3" id="KW-0804">Transcription</keyword>
<dbReference type="InterPro" id="IPR000792">
    <property type="entry name" value="Tscrpt_reg_LuxR_C"/>
</dbReference>
<proteinExistence type="predicted"/>
<dbReference type="GO" id="GO:0016829">
    <property type="term" value="F:lyase activity"/>
    <property type="evidence" value="ECO:0007669"/>
    <property type="project" value="UniProtKB-KW"/>
</dbReference>
<dbReference type="InterPro" id="IPR037523">
    <property type="entry name" value="VOC_core"/>
</dbReference>
<dbReference type="Pfam" id="PF00196">
    <property type="entry name" value="GerE"/>
    <property type="match status" value="1"/>
</dbReference>
<dbReference type="Pfam" id="PF00903">
    <property type="entry name" value="Glyoxalase"/>
    <property type="match status" value="1"/>
</dbReference>
<dbReference type="InterPro" id="IPR016032">
    <property type="entry name" value="Sig_transdc_resp-reg_C-effctor"/>
</dbReference>
<evidence type="ECO:0000259" key="4">
    <source>
        <dbReference type="PROSITE" id="PS50043"/>
    </source>
</evidence>
<dbReference type="GO" id="GO:0051213">
    <property type="term" value="F:dioxygenase activity"/>
    <property type="evidence" value="ECO:0007669"/>
    <property type="project" value="UniProtKB-KW"/>
</dbReference>
<dbReference type="PANTHER" id="PTHR44688">
    <property type="entry name" value="DNA-BINDING TRANSCRIPTIONAL ACTIVATOR DEVR_DOSR"/>
    <property type="match status" value="1"/>
</dbReference>
<evidence type="ECO:0000259" key="5">
    <source>
        <dbReference type="PROSITE" id="PS51819"/>
    </source>
</evidence>
<dbReference type="PRINTS" id="PR00038">
    <property type="entry name" value="HTHLUXR"/>
</dbReference>
<dbReference type="InterPro" id="IPR036388">
    <property type="entry name" value="WH-like_DNA-bd_sf"/>
</dbReference>
<evidence type="ECO:0000313" key="7">
    <source>
        <dbReference type="Proteomes" id="UP000570514"/>
    </source>
</evidence>
<keyword evidence="7" id="KW-1185">Reference proteome</keyword>
<feature type="domain" description="VOC" evidence="5">
    <location>
        <begin position="87"/>
        <end position="198"/>
    </location>
</feature>
<dbReference type="InterPro" id="IPR004360">
    <property type="entry name" value="Glyas_Fos-R_dOase_dom"/>
</dbReference>
<evidence type="ECO:0000256" key="2">
    <source>
        <dbReference type="ARBA" id="ARBA00023125"/>
    </source>
</evidence>
<dbReference type="PANTHER" id="PTHR44688:SF16">
    <property type="entry name" value="DNA-BINDING TRANSCRIPTIONAL ACTIVATOR DEVR_DOSR"/>
    <property type="match status" value="1"/>
</dbReference>
<keyword evidence="2 6" id="KW-0238">DNA-binding</keyword>
<evidence type="ECO:0000313" key="6">
    <source>
        <dbReference type="EMBL" id="NIK87828.1"/>
    </source>
</evidence>
<sequence length="201" mass="22494">MPRGRPPHLDALTPAEWRVTDSVRHGLTNKDIAARHGFSVNAVKYHLANILAKLGLQNRAQLRAFRGVERASALSKQERQDEMQLGSIGQISRSVADIAASMRWYGEVLGFRHLYTFGELAFFDCGGTRLFLSKGGVKAESILYFRVPDIQTAYEELSSRGVAFLGAPHRIHRHEDGTEEWMAFFNDLEGRPLALMSAVKP</sequence>
<keyword evidence="6" id="KW-0223">Dioxygenase</keyword>
<dbReference type="GO" id="GO:0006355">
    <property type="term" value="P:regulation of DNA-templated transcription"/>
    <property type="evidence" value="ECO:0007669"/>
    <property type="project" value="InterPro"/>
</dbReference>
<dbReference type="Gene3D" id="3.10.180.10">
    <property type="entry name" value="2,3-Dihydroxybiphenyl 1,2-Dioxygenase, domain 1"/>
    <property type="match status" value="1"/>
</dbReference>
<dbReference type="CDD" id="cd06587">
    <property type="entry name" value="VOC"/>
    <property type="match status" value="1"/>
</dbReference>
<dbReference type="SMART" id="SM00421">
    <property type="entry name" value="HTH_LUXR"/>
    <property type="match status" value="1"/>
</dbReference>
<dbReference type="PROSITE" id="PS50043">
    <property type="entry name" value="HTH_LUXR_2"/>
    <property type="match status" value="1"/>
</dbReference>
<evidence type="ECO:0000256" key="1">
    <source>
        <dbReference type="ARBA" id="ARBA00023015"/>
    </source>
</evidence>
<evidence type="ECO:0000256" key="3">
    <source>
        <dbReference type="ARBA" id="ARBA00023163"/>
    </source>
</evidence>
<organism evidence="6 7">
    <name type="scientific">Rhizomicrobium palustre</name>
    <dbReference type="NCBI Taxonomy" id="189966"/>
    <lineage>
        <taxon>Bacteria</taxon>
        <taxon>Pseudomonadati</taxon>
        <taxon>Pseudomonadota</taxon>
        <taxon>Alphaproteobacteria</taxon>
        <taxon>Micropepsales</taxon>
        <taxon>Micropepsaceae</taxon>
        <taxon>Rhizomicrobium</taxon>
    </lineage>
</organism>
<name>A0A846MW97_9PROT</name>
<dbReference type="Gene3D" id="1.10.10.10">
    <property type="entry name" value="Winged helix-like DNA-binding domain superfamily/Winged helix DNA-binding domain"/>
    <property type="match status" value="1"/>
</dbReference>
<comment type="caution">
    <text evidence="6">The sequence shown here is derived from an EMBL/GenBank/DDBJ whole genome shotgun (WGS) entry which is preliminary data.</text>
</comment>